<dbReference type="GO" id="GO:0009002">
    <property type="term" value="F:serine-type D-Ala-D-Ala carboxypeptidase activity"/>
    <property type="evidence" value="ECO:0007669"/>
    <property type="project" value="InterPro"/>
</dbReference>
<organism evidence="12 13">
    <name type="scientific">Mesosutterella multiformis</name>
    <dbReference type="NCBI Taxonomy" id="2259133"/>
    <lineage>
        <taxon>Bacteria</taxon>
        <taxon>Pseudomonadati</taxon>
        <taxon>Pseudomonadota</taxon>
        <taxon>Betaproteobacteria</taxon>
        <taxon>Burkholderiales</taxon>
        <taxon>Sutterellaceae</taxon>
        <taxon>Mesosutterella</taxon>
    </lineage>
</organism>
<keyword evidence="6" id="KW-0961">Cell wall biogenesis/degradation</keyword>
<dbReference type="GO" id="GO:0006508">
    <property type="term" value="P:proteolysis"/>
    <property type="evidence" value="ECO:0007669"/>
    <property type="project" value="InterPro"/>
</dbReference>
<protein>
    <submittedName>
        <fullName evidence="12">D-alanyl-D-alanine endopeptidase</fullName>
    </submittedName>
</protein>
<dbReference type="InterPro" id="IPR001967">
    <property type="entry name" value="Peptidase_S11_N"/>
</dbReference>
<feature type="domain" description="Peptidase S11 D-alanyl-D-alanine carboxypeptidase A N-terminal" evidence="11">
    <location>
        <begin position="113"/>
        <end position="337"/>
    </location>
</feature>
<dbReference type="PANTHER" id="PTHR21581">
    <property type="entry name" value="D-ALANYL-D-ALANINE CARBOXYPEPTIDASE"/>
    <property type="match status" value="1"/>
</dbReference>
<evidence type="ECO:0000256" key="9">
    <source>
        <dbReference type="RuleBase" id="RU004016"/>
    </source>
</evidence>
<dbReference type="Proteomes" id="UP000266091">
    <property type="component" value="Unassembled WGS sequence"/>
</dbReference>
<comment type="similarity">
    <text evidence="1 9">Belongs to the peptidase S11 family.</text>
</comment>
<evidence type="ECO:0000256" key="1">
    <source>
        <dbReference type="ARBA" id="ARBA00007164"/>
    </source>
</evidence>
<feature type="active site" description="Proton acceptor" evidence="7">
    <location>
        <position position="149"/>
    </location>
</feature>
<feature type="signal peptide" evidence="10">
    <location>
        <begin position="1"/>
        <end position="20"/>
    </location>
</feature>
<dbReference type="GO" id="GO:0071555">
    <property type="term" value="P:cell wall organization"/>
    <property type="evidence" value="ECO:0007669"/>
    <property type="project" value="UniProtKB-KW"/>
</dbReference>
<evidence type="ECO:0000256" key="6">
    <source>
        <dbReference type="ARBA" id="ARBA00023316"/>
    </source>
</evidence>
<keyword evidence="5" id="KW-0573">Peptidoglycan synthesis</keyword>
<dbReference type="GO" id="GO:0008360">
    <property type="term" value="P:regulation of cell shape"/>
    <property type="evidence" value="ECO:0007669"/>
    <property type="project" value="UniProtKB-KW"/>
</dbReference>
<dbReference type="EMBL" id="BGZJ01000001">
    <property type="protein sequence ID" value="GBO93589.1"/>
    <property type="molecule type" value="Genomic_DNA"/>
</dbReference>
<evidence type="ECO:0000313" key="13">
    <source>
        <dbReference type="Proteomes" id="UP000266091"/>
    </source>
</evidence>
<gene>
    <name evidence="12" type="ORF">MESMUL_09430</name>
</gene>
<dbReference type="Pfam" id="PF00768">
    <property type="entry name" value="Peptidase_S11"/>
    <property type="match status" value="1"/>
</dbReference>
<keyword evidence="2 10" id="KW-0732">Signal</keyword>
<evidence type="ECO:0000256" key="5">
    <source>
        <dbReference type="ARBA" id="ARBA00022984"/>
    </source>
</evidence>
<dbReference type="AlphaFoldDB" id="A0A388SDP2"/>
<evidence type="ECO:0000313" key="12">
    <source>
        <dbReference type="EMBL" id="GBO93589.1"/>
    </source>
</evidence>
<accession>A0A388SDP2</accession>
<keyword evidence="13" id="KW-1185">Reference proteome</keyword>
<evidence type="ECO:0000256" key="3">
    <source>
        <dbReference type="ARBA" id="ARBA00022801"/>
    </source>
</evidence>
<sequence length="372" mass="40732">MSFALKKIVFSVTMACFVLAGQGVASAKTAAKDPVAHAIAKAKGKKVQKPAAKKKVASKAKATGRRVASAGRVHRQLAPSGVVKASIPHQAAPVVIPEDQKLAQQLRQAPSPANLNLTAASAFMFNQDNGRVLFEKNADAQLPVASLTKLMSALVIMRANLPMNEAFTVQSEDYHLPSSSFSRLRIGMTFTRDDLLHIGLTGSDNRAIHLLARSYPGGIPAFVQKMNETARELGLKHTHFEEPTGLSANNRTTAREITRIAAEAYRYPKIREYSTSQQLQYSTRGGLIQVRSTNRLIREGAWDIGMQKTGYTGAAGHCMMLQTEVGGNRVLMVVLNSTSNNNRIIDMKRMRDWYERQLGVKEGSAKLPYNLM</sequence>
<feature type="binding site" evidence="8">
    <location>
        <position position="308"/>
    </location>
    <ligand>
        <name>substrate</name>
    </ligand>
</feature>
<evidence type="ECO:0000256" key="10">
    <source>
        <dbReference type="SAM" id="SignalP"/>
    </source>
</evidence>
<dbReference type="InterPro" id="IPR012338">
    <property type="entry name" value="Beta-lactam/transpept-like"/>
</dbReference>
<evidence type="ECO:0000256" key="7">
    <source>
        <dbReference type="PIRSR" id="PIRSR618044-1"/>
    </source>
</evidence>
<dbReference type="InterPro" id="IPR018044">
    <property type="entry name" value="Peptidase_S11"/>
</dbReference>
<reference evidence="12 13" key="1">
    <citation type="journal article" date="2018" name="Int. J. Syst. Evol. Microbiol.">
        <title>Mesosutterella multiformis gen. nov., sp. nov., a member of the family Sutterellaceae and Sutterella megalosphaeroides sp. nov., isolated from human faeces.</title>
        <authorList>
            <person name="Sakamoto M."/>
            <person name="Ikeyama N."/>
            <person name="Kunihiro T."/>
            <person name="Iino T."/>
            <person name="Yuki M."/>
            <person name="Ohkuma M."/>
        </authorList>
    </citation>
    <scope>NUCLEOTIDE SEQUENCE [LARGE SCALE GENOMIC DNA]</scope>
    <source>
        <strain evidence="12 13">4NBBH2</strain>
    </source>
</reference>
<name>A0A388SDP2_9BURK</name>
<evidence type="ECO:0000256" key="2">
    <source>
        <dbReference type="ARBA" id="ARBA00022729"/>
    </source>
</evidence>
<comment type="caution">
    <text evidence="12">The sequence shown here is derived from an EMBL/GenBank/DDBJ whole genome shotgun (WGS) entry which is preliminary data.</text>
</comment>
<dbReference type="SUPFAM" id="SSF56601">
    <property type="entry name" value="beta-lactamase/transpeptidase-like"/>
    <property type="match status" value="1"/>
</dbReference>
<feature type="active site" evidence="7">
    <location>
        <position position="203"/>
    </location>
</feature>
<dbReference type="PRINTS" id="PR00725">
    <property type="entry name" value="DADACBPTASE1"/>
</dbReference>
<evidence type="ECO:0000256" key="8">
    <source>
        <dbReference type="PIRSR" id="PIRSR618044-2"/>
    </source>
</evidence>
<dbReference type="PANTHER" id="PTHR21581:SF26">
    <property type="entry name" value="D-ALANYL-D-ALANINE ENDOPEPTIDASE"/>
    <property type="match status" value="1"/>
</dbReference>
<evidence type="ECO:0000259" key="11">
    <source>
        <dbReference type="Pfam" id="PF00768"/>
    </source>
</evidence>
<feature type="chain" id="PRO_5030071272" evidence="10">
    <location>
        <begin position="21"/>
        <end position="372"/>
    </location>
</feature>
<keyword evidence="3" id="KW-0378">Hydrolase</keyword>
<dbReference type="OrthoDB" id="5688590at2"/>
<accession>A0A401LJG7</accession>
<evidence type="ECO:0000256" key="4">
    <source>
        <dbReference type="ARBA" id="ARBA00022960"/>
    </source>
</evidence>
<proteinExistence type="inferred from homology"/>
<dbReference type="Gene3D" id="3.40.710.10">
    <property type="entry name" value="DD-peptidase/beta-lactamase superfamily"/>
    <property type="match status" value="1"/>
</dbReference>
<dbReference type="GO" id="GO:0009252">
    <property type="term" value="P:peptidoglycan biosynthetic process"/>
    <property type="evidence" value="ECO:0007669"/>
    <property type="project" value="UniProtKB-KW"/>
</dbReference>
<keyword evidence="4" id="KW-0133">Cell shape</keyword>
<feature type="active site" description="Acyl-ester intermediate" evidence="7">
    <location>
        <position position="146"/>
    </location>
</feature>